<feature type="region of interest" description="Disordered" evidence="1">
    <location>
        <begin position="33"/>
        <end position="52"/>
    </location>
</feature>
<organism evidence="4 5">
    <name type="scientific">Streptantibioticus rubrisoli</name>
    <dbReference type="NCBI Taxonomy" id="1387313"/>
    <lineage>
        <taxon>Bacteria</taxon>
        <taxon>Bacillati</taxon>
        <taxon>Actinomycetota</taxon>
        <taxon>Actinomycetes</taxon>
        <taxon>Kitasatosporales</taxon>
        <taxon>Streptomycetaceae</taxon>
        <taxon>Streptantibioticus</taxon>
    </lineage>
</organism>
<reference evidence="4 5" key="1">
    <citation type="submission" date="2022-06" db="EMBL/GenBank/DDBJ databases">
        <title>Draft genome sequence of type strain Streptomyces rubrisoli DSM 42083.</title>
        <authorList>
            <person name="Duangmal K."/>
            <person name="Klaysubun C."/>
        </authorList>
    </citation>
    <scope>NUCLEOTIDE SEQUENCE [LARGE SCALE GENOMIC DNA]</scope>
    <source>
        <strain evidence="4 5">DSM 42083</strain>
    </source>
</reference>
<evidence type="ECO:0000313" key="4">
    <source>
        <dbReference type="EMBL" id="MCQ4042554.1"/>
    </source>
</evidence>
<comment type="caution">
    <text evidence="4">The sequence shown here is derived from an EMBL/GenBank/DDBJ whole genome shotgun (WGS) entry which is preliminary data.</text>
</comment>
<evidence type="ECO:0000259" key="3">
    <source>
        <dbReference type="Pfam" id="PF00144"/>
    </source>
</evidence>
<feature type="compositionally biased region" description="Polar residues" evidence="1">
    <location>
        <begin position="402"/>
        <end position="434"/>
    </location>
</feature>
<keyword evidence="5" id="KW-1185">Reference proteome</keyword>
<sequence>MTRFLARSTRRAMTGAVVVGTLGSMLATAVPASAAPDRPAAPSAQQSSPAPDMAALKQALQGVITAGAPGVFARVDDTSGHSGTVSVGTGDIATRTPVNPSGDFRVGSVTKTFTSVLVLQLVAQHKVDLNTAATHYLPHGVLPANSTITVRQLLNHTSGLYDYTNDLLTGDTVTGYQKFRYRTYRPQDLIADALKHGQQFKPGSQYSYSNTNFVVLGMLVEHITGKPYPTVLKQRILAPLKLTHTEFVVPRTTIDGPHAIGYLTDDDRSKPLFDATNQTASWIWTAGALISSTSDLNRFLHALTTGRLLPRAQLAEMETWQTVTPTSQYGLGLRQYDLSCGTRVIGHDGIIEGYQTYTYSTKDGSRQVTVSANASNNSDVFAAERRALEPVFCGRPAPAAQRRSQTVDTQRIAQQEMPSARSQTSGTSDLLATP</sequence>
<dbReference type="Proteomes" id="UP001206206">
    <property type="component" value="Unassembled WGS sequence"/>
</dbReference>
<keyword evidence="2" id="KW-0732">Signal</keyword>
<dbReference type="SUPFAM" id="SSF56601">
    <property type="entry name" value="beta-lactamase/transpeptidase-like"/>
    <property type="match status" value="1"/>
</dbReference>
<dbReference type="InterPro" id="IPR050491">
    <property type="entry name" value="AmpC-like"/>
</dbReference>
<feature type="region of interest" description="Disordered" evidence="1">
    <location>
        <begin position="396"/>
        <end position="434"/>
    </location>
</feature>
<dbReference type="InterPro" id="IPR012338">
    <property type="entry name" value="Beta-lactam/transpept-like"/>
</dbReference>
<evidence type="ECO:0000313" key="5">
    <source>
        <dbReference type="Proteomes" id="UP001206206"/>
    </source>
</evidence>
<dbReference type="PANTHER" id="PTHR46825:SF7">
    <property type="entry name" value="D-ALANYL-D-ALANINE CARBOXYPEPTIDASE"/>
    <property type="match status" value="1"/>
</dbReference>
<gene>
    <name evidence="4" type="ORF">NON19_11045</name>
</gene>
<feature type="domain" description="Beta-lactamase-related" evidence="3">
    <location>
        <begin position="69"/>
        <end position="386"/>
    </location>
</feature>
<evidence type="ECO:0000256" key="1">
    <source>
        <dbReference type="SAM" id="MobiDB-lite"/>
    </source>
</evidence>
<dbReference type="PANTHER" id="PTHR46825">
    <property type="entry name" value="D-ALANYL-D-ALANINE-CARBOXYPEPTIDASE/ENDOPEPTIDASE AMPH"/>
    <property type="match status" value="1"/>
</dbReference>
<dbReference type="Pfam" id="PF00144">
    <property type="entry name" value="Beta-lactamase"/>
    <property type="match status" value="1"/>
</dbReference>
<accession>A0ABT1PB05</accession>
<dbReference type="EMBL" id="JANFNH010000008">
    <property type="protein sequence ID" value="MCQ4042554.1"/>
    <property type="molecule type" value="Genomic_DNA"/>
</dbReference>
<feature type="signal peptide" evidence="2">
    <location>
        <begin position="1"/>
        <end position="34"/>
    </location>
</feature>
<name>A0ABT1PB05_9ACTN</name>
<proteinExistence type="predicted"/>
<protein>
    <submittedName>
        <fullName evidence="4">Beta-lactamase family protein</fullName>
    </submittedName>
</protein>
<dbReference type="RefSeq" id="WP_255926849.1">
    <property type="nucleotide sequence ID" value="NZ_JANFNH010000008.1"/>
</dbReference>
<evidence type="ECO:0000256" key="2">
    <source>
        <dbReference type="SAM" id="SignalP"/>
    </source>
</evidence>
<feature type="chain" id="PRO_5045720548" evidence="2">
    <location>
        <begin position="35"/>
        <end position="434"/>
    </location>
</feature>
<dbReference type="Gene3D" id="3.40.710.10">
    <property type="entry name" value="DD-peptidase/beta-lactamase superfamily"/>
    <property type="match status" value="1"/>
</dbReference>
<dbReference type="InterPro" id="IPR001466">
    <property type="entry name" value="Beta-lactam-related"/>
</dbReference>